<feature type="domain" description="Aminopeptidase N-like N-terminal" evidence="13">
    <location>
        <begin position="1"/>
        <end position="62"/>
    </location>
</feature>
<evidence type="ECO:0000256" key="2">
    <source>
        <dbReference type="ARBA" id="ARBA00004609"/>
    </source>
</evidence>
<dbReference type="GO" id="GO:0070006">
    <property type="term" value="F:metalloaminopeptidase activity"/>
    <property type="evidence" value="ECO:0007669"/>
    <property type="project" value="TreeGrafter"/>
</dbReference>
<feature type="non-terminal residue" evidence="14">
    <location>
        <position position="1"/>
    </location>
</feature>
<evidence type="ECO:0000313" key="15">
    <source>
        <dbReference type="Proteomes" id="UP000008237"/>
    </source>
</evidence>
<dbReference type="SUPFAM" id="SSF63737">
    <property type="entry name" value="Leukotriene A4 hydrolase N-terminal domain"/>
    <property type="match status" value="1"/>
</dbReference>
<keyword evidence="6" id="KW-0479">Metal-binding</keyword>
<dbReference type="STRING" id="610380.E2C6H9"/>
<evidence type="ECO:0000313" key="14">
    <source>
        <dbReference type="EMBL" id="EFN76438.1"/>
    </source>
</evidence>
<dbReference type="PANTHER" id="PTHR11533:SF299">
    <property type="entry name" value="AMINOPEPTIDASE"/>
    <property type="match status" value="1"/>
</dbReference>
<dbReference type="Gene3D" id="1.10.390.10">
    <property type="entry name" value="Neutral Protease Domain 2"/>
    <property type="match status" value="1"/>
</dbReference>
<evidence type="ECO:0000259" key="13">
    <source>
        <dbReference type="Pfam" id="PF17900"/>
    </source>
</evidence>
<dbReference type="Gene3D" id="1.25.50.20">
    <property type="match status" value="1"/>
</dbReference>
<dbReference type="OrthoDB" id="8195378at2759"/>
<evidence type="ECO:0000256" key="4">
    <source>
        <dbReference type="ARBA" id="ARBA00022622"/>
    </source>
</evidence>
<dbReference type="GO" id="GO:0006508">
    <property type="term" value="P:proteolysis"/>
    <property type="evidence" value="ECO:0007669"/>
    <property type="project" value="UniProtKB-KW"/>
</dbReference>
<dbReference type="Proteomes" id="UP000008237">
    <property type="component" value="Unassembled WGS sequence"/>
</dbReference>
<sequence length="465" mass="55266">FQSNMARRIFPCWDEPGLKAIFNISVKYFNKFRAFSNMPTTLGGHCDSRACWTYFNDTPLMSPSNVFIALLEDNVRLKIIKVETDFFWHTSQIEILKDAIGAIVLVNSYLMSFTNLSILLPRRDHIFFPDNRINSMGCFGLMIYSEMGVLYHENFDFPGRMVYTRKVISHQMARHPFTAVVTQSRWADLWIGESLSELYSHYIIDKIYSGSQLMDLYAIEILQSTFQYETICQMRALSKYNVRVADEIDVVLCSRWYYNKGFALLRMIEYMMTRDKFQLAVKKYLDEFKFRSATPYDFWIILQRILNNTDNQEFRIKEIMDTWLDQRYYPVMHVFYDPKNNTVRLNITGSDDMRKPIWIIPITYILYHSAGYHLTSDTWITSSEIAMTKIAPNIDFVLFNVEQNGYFRVNYDEESWNRIEIFLHSNNYNKINVLNRAQLIDDAYYFMMQGCVSPFRFWKIVSYLK</sequence>
<organism evidence="15">
    <name type="scientific">Harpegnathos saltator</name>
    <name type="common">Jerdon's jumping ant</name>
    <dbReference type="NCBI Taxonomy" id="610380"/>
    <lineage>
        <taxon>Eukaryota</taxon>
        <taxon>Metazoa</taxon>
        <taxon>Ecdysozoa</taxon>
        <taxon>Arthropoda</taxon>
        <taxon>Hexapoda</taxon>
        <taxon>Insecta</taxon>
        <taxon>Pterygota</taxon>
        <taxon>Neoptera</taxon>
        <taxon>Endopterygota</taxon>
        <taxon>Hymenoptera</taxon>
        <taxon>Apocrita</taxon>
        <taxon>Aculeata</taxon>
        <taxon>Formicoidea</taxon>
        <taxon>Formicidae</taxon>
        <taxon>Ponerinae</taxon>
        <taxon>Ponerini</taxon>
        <taxon>Harpegnathos</taxon>
    </lineage>
</organism>
<dbReference type="PANTHER" id="PTHR11533">
    <property type="entry name" value="PROTEASE M1 ZINC METALLOPROTEASE"/>
    <property type="match status" value="1"/>
</dbReference>
<dbReference type="GO" id="GO:0005737">
    <property type="term" value="C:cytoplasm"/>
    <property type="evidence" value="ECO:0007669"/>
    <property type="project" value="TreeGrafter"/>
</dbReference>
<keyword evidence="7" id="KW-0378">Hydrolase</keyword>
<keyword evidence="4" id="KW-0325">Glycoprotein</keyword>
<keyword evidence="4" id="KW-0336">GPI-anchor</keyword>
<dbReference type="GO" id="GO:0005886">
    <property type="term" value="C:plasma membrane"/>
    <property type="evidence" value="ECO:0007669"/>
    <property type="project" value="UniProtKB-SubCell"/>
</dbReference>
<keyword evidence="10" id="KW-0449">Lipoprotein</keyword>
<dbReference type="InterPro" id="IPR014782">
    <property type="entry name" value="Peptidase_M1_dom"/>
</dbReference>
<accession>E2C6H9</accession>
<feature type="domain" description="ERAP1-like C-terminal" evidence="12">
    <location>
        <begin position="396"/>
        <end position="464"/>
    </location>
</feature>
<dbReference type="InterPro" id="IPR027268">
    <property type="entry name" value="Peptidase_M4/M1_CTD_sf"/>
</dbReference>
<evidence type="ECO:0000256" key="9">
    <source>
        <dbReference type="ARBA" id="ARBA00023049"/>
    </source>
</evidence>
<evidence type="ECO:0000256" key="5">
    <source>
        <dbReference type="ARBA" id="ARBA00022670"/>
    </source>
</evidence>
<dbReference type="OMA" id="WIDREEQ"/>
<dbReference type="Gene3D" id="2.60.40.1910">
    <property type="match status" value="1"/>
</dbReference>
<dbReference type="GO" id="GO:0005615">
    <property type="term" value="C:extracellular space"/>
    <property type="evidence" value="ECO:0007669"/>
    <property type="project" value="TreeGrafter"/>
</dbReference>
<protein>
    <submittedName>
        <fullName evidence="14">Glutamyl aminopeptidase</fullName>
    </submittedName>
</protein>
<dbReference type="GO" id="GO:0043171">
    <property type="term" value="P:peptide catabolic process"/>
    <property type="evidence" value="ECO:0007669"/>
    <property type="project" value="TreeGrafter"/>
</dbReference>
<reference evidence="14 15" key="1">
    <citation type="journal article" date="2010" name="Science">
        <title>Genomic comparison of the ants Camponotus floridanus and Harpegnathos saltator.</title>
        <authorList>
            <person name="Bonasio R."/>
            <person name="Zhang G."/>
            <person name="Ye C."/>
            <person name="Mutti N.S."/>
            <person name="Fang X."/>
            <person name="Qin N."/>
            <person name="Donahue G."/>
            <person name="Yang P."/>
            <person name="Li Q."/>
            <person name="Li C."/>
            <person name="Zhang P."/>
            <person name="Huang Z."/>
            <person name="Berger S.L."/>
            <person name="Reinberg D."/>
            <person name="Wang J."/>
            <person name="Liebig J."/>
        </authorList>
    </citation>
    <scope>NUCLEOTIDE SEQUENCE [LARGE SCALE GENOMIC DNA]</scope>
    <source>
        <strain evidence="14 15">R22 G/1</strain>
    </source>
</reference>
<evidence type="ECO:0000256" key="6">
    <source>
        <dbReference type="ARBA" id="ARBA00022723"/>
    </source>
</evidence>
<dbReference type="InterPro" id="IPR024571">
    <property type="entry name" value="ERAP1-like_C_dom"/>
</dbReference>
<comment type="similarity">
    <text evidence="3">Belongs to the peptidase M1 family.</text>
</comment>
<name>E2C6H9_HARSA</name>
<dbReference type="GO" id="GO:0008270">
    <property type="term" value="F:zinc ion binding"/>
    <property type="evidence" value="ECO:0007669"/>
    <property type="project" value="InterPro"/>
</dbReference>
<dbReference type="PRINTS" id="PR00756">
    <property type="entry name" value="ALADIPTASE"/>
</dbReference>
<dbReference type="EMBL" id="GL453159">
    <property type="protein sequence ID" value="EFN76438.1"/>
    <property type="molecule type" value="Genomic_DNA"/>
</dbReference>
<keyword evidence="4" id="KW-0472">Membrane</keyword>
<dbReference type="InterPro" id="IPR042097">
    <property type="entry name" value="Aminopeptidase_N-like_N_sf"/>
</dbReference>
<gene>
    <name evidence="14" type="ORF">EAI_09063</name>
</gene>
<evidence type="ECO:0000259" key="11">
    <source>
        <dbReference type="Pfam" id="PF01433"/>
    </source>
</evidence>
<dbReference type="GO" id="GO:0042277">
    <property type="term" value="F:peptide binding"/>
    <property type="evidence" value="ECO:0007669"/>
    <property type="project" value="TreeGrafter"/>
</dbReference>
<evidence type="ECO:0000256" key="8">
    <source>
        <dbReference type="ARBA" id="ARBA00022833"/>
    </source>
</evidence>
<keyword evidence="15" id="KW-1185">Reference proteome</keyword>
<dbReference type="Pfam" id="PF17900">
    <property type="entry name" value="Peptidase_M1_N"/>
    <property type="match status" value="1"/>
</dbReference>
<dbReference type="Gene3D" id="2.60.40.1730">
    <property type="entry name" value="tricorn interacting facor f3 domain"/>
    <property type="match status" value="1"/>
</dbReference>
<keyword evidence="14" id="KW-0031">Aminopeptidase</keyword>
<comment type="cofactor">
    <cofactor evidence="1">
        <name>Zn(2+)</name>
        <dbReference type="ChEBI" id="CHEBI:29105"/>
    </cofactor>
</comment>
<evidence type="ECO:0000256" key="3">
    <source>
        <dbReference type="ARBA" id="ARBA00010136"/>
    </source>
</evidence>
<keyword evidence="8" id="KW-0862">Zinc</keyword>
<dbReference type="AlphaFoldDB" id="E2C6H9"/>
<evidence type="ECO:0000256" key="10">
    <source>
        <dbReference type="ARBA" id="ARBA00023288"/>
    </source>
</evidence>
<dbReference type="InterPro" id="IPR045357">
    <property type="entry name" value="Aminopeptidase_N-like_N"/>
</dbReference>
<comment type="subcellular location">
    <subcellularLocation>
        <location evidence="2">Cell membrane</location>
        <topology evidence="2">Lipid-anchor</topology>
        <topology evidence="2">GPI-anchor</topology>
    </subcellularLocation>
</comment>
<dbReference type="Pfam" id="PF01433">
    <property type="entry name" value="Peptidase_M1"/>
    <property type="match status" value="1"/>
</dbReference>
<dbReference type="InParanoid" id="E2C6H9"/>
<proteinExistence type="inferred from homology"/>
<evidence type="ECO:0000256" key="1">
    <source>
        <dbReference type="ARBA" id="ARBA00001947"/>
    </source>
</evidence>
<feature type="non-terminal residue" evidence="14">
    <location>
        <position position="465"/>
    </location>
</feature>
<dbReference type="InterPro" id="IPR001930">
    <property type="entry name" value="Peptidase_M1"/>
</dbReference>
<dbReference type="Pfam" id="PF11838">
    <property type="entry name" value="ERAP1_C"/>
    <property type="match status" value="1"/>
</dbReference>
<evidence type="ECO:0000256" key="7">
    <source>
        <dbReference type="ARBA" id="ARBA00022801"/>
    </source>
</evidence>
<dbReference type="InterPro" id="IPR050344">
    <property type="entry name" value="Peptidase_M1_aminopeptidases"/>
</dbReference>
<keyword evidence="9" id="KW-0482">Metalloprotease</keyword>
<keyword evidence="5" id="KW-0645">Protease</keyword>
<feature type="domain" description="Peptidase M1 membrane alanine aminopeptidase" evidence="11">
    <location>
        <begin position="116"/>
        <end position="323"/>
    </location>
</feature>
<dbReference type="SUPFAM" id="SSF55486">
    <property type="entry name" value="Metalloproteases ('zincins'), catalytic domain"/>
    <property type="match status" value="1"/>
</dbReference>
<evidence type="ECO:0000259" key="12">
    <source>
        <dbReference type="Pfam" id="PF11838"/>
    </source>
</evidence>
<dbReference type="GO" id="GO:0098552">
    <property type="term" value="C:side of membrane"/>
    <property type="evidence" value="ECO:0007669"/>
    <property type="project" value="UniProtKB-KW"/>
</dbReference>